<dbReference type="InParanoid" id="A0A165JWU0"/>
<evidence type="ECO:0000256" key="2">
    <source>
        <dbReference type="SAM" id="SignalP"/>
    </source>
</evidence>
<reference evidence="3 4" key="1">
    <citation type="journal article" date="2016" name="Mol. Biol. Evol.">
        <title>Comparative Genomics of Early-Diverging Mushroom-Forming Fungi Provides Insights into the Origins of Lignocellulose Decay Capabilities.</title>
        <authorList>
            <person name="Nagy L.G."/>
            <person name="Riley R."/>
            <person name="Tritt A."/>
            <person name="Adam C."/>
            <person name="Daum C."/>
            <person name="Floudas D."/>
            <person name="Sun H."/>
            <person name="Yadav J.S."/>
            <person name="Pangilinan J."/>
            <person name="Larsson K.H."/>
            <person name="Matsuura K."/>
            <person name="Barry K."/>
            <person name="Labutti K."/>
            <person name="Kuo R."/>
            <person name="Ohm R.A."/>
            <person name="Bhattacharya S.S."/>
            <person name="Shirouzu T."/>
            <person name="Yoshinaga Y."/>
            <person name="Martin F.M."/>
            <person name="Grigoriev I.V."/>
            <person name="Hibbett D.S."/>
        </authorList>
    </citation>
    <scope>NUCLEOTIDE SEQUENCE [LARGE SCALE GENOMIC DNA]</scope>
    <source>
        <strain evidence="3 4">HHB12029</strain>
    </source>
</reference>
<dbReference type="EMBL" id="KV425957">
    <property type="protein sequence ID" value="KZV95447.1"/>
    <property type="molecule type" value="Genomic_DNA"/>
</dbReference>
<dbReference type="InterPro" id="IPR007245">
    <property type="entry name" value="PIG-T"/>
</dbReference>
<keyword evidence="1" id="KW-1133">Transmembrane helix</keyword>
<dbReference type="PANTHER" id="PTHR12959:SF11">
    <property type="entry name" value="GPI TRANSAMIDASE COMPONENT PIG-T"/>
    <property type="match status" value="1"/>
</dbReference>
<evidence type="ECO:0000313" key="3">
    <source>
        <dbReference type="EMBL" id="KZV95447.1"/>
    </source>
</evidence>
<feature type="signal peptide" evidence="2">
    <location>
        <begin position="1"/>
        <end position="17"/>
    </location>
</feature>
<organism evidence="3 4">
    <name type="scientific">Exidia glandulosa HHB12029</name>
    <dbReference type="NCBI Taxonomy" id="1314781"/>
    <lineage>
        <taxon>Eukaryota</taxon>
        <taxon>Fungi</taxon>
        <taxon>Dikarya</taxon>
        <taxon>Basidiomycota</taxon>
        <taxon>Agaricomycotina</taxon>
        <taxon>Agaricomycetes</taxon>
        <taxon>Auriculariales</taxon>
        <taxon>Exidiaceae</taxon>
        <taxon>Exidia</taxon>
    </lineage>
</organism>
<dbReference type="OrthoDB" id="331263at2759"/>
<keyword evidence="4" id="KW-1185">Reference proteome</keyword>
<dbReference type="STRING" id="1314781.A0A165JWU0"/>
<dbReference type="Proteomes" id="UP000077266">
    <property type="component" value="Unassembled WGS sequence"/>
</dbReference>
<dbReference type="Pfam" id="PF04113">
    <property type="entry name" value="Gpi16"/>
    <property type="match status" value="2"/>
</dbReference>
<feature type="chain" id="PRO_5007860368" evidence="2">
    <location>
        <begin position="18"/>
        <end position="508"/>
    </location>
</feature>
<evidence type="ECO:0000256" key="1">
    <source>
        <dbReference type="SAM" id="Phobius"/>
    </source>
</evidence>
<gene>
    <name evidence="3" type="ORF">EXIGLDRAFT_766256</name>
</gene>
<keyword evidence="2" id="KW-0732">Signal</keyword>
<dbReference type="GO" id="GO:0016255">
    <property type="term" value="P:attachment of GPI anchor to protein"/>
    <property type="evidence" value="ECO:0007669"/>
    <property type="project" value="InterPro"/>
</dbReference>
<sequence>MRWHISILLYGAAQALAERFDERLELTALPDGKVLGHWTFTTTLQNAEPGLNHAQHYTLFPLGLGQILNAHGASELHLALNAGQWDYKLWGSPPEPSVASGAELWTWIRARNTTQADERWVGFRNALAGVFCASLGSLDNQRTTTPALSFRPSVPLPAGKHELRHATLPAEHVCTENLTPFIKLLPCKASAGLATLLNPHALFSAPFHGLSVHYTQGVLRLAVQAVFTPPRQDWSLHTLLDRSVPSACTVASSSTLSIVAAGAQLDPEPSTDVNGALQYDLASASFPLEVTIRHPVDTVFSHRRLTPAVSLRRTMTGSAQYAGGLLVQLENARNDTVRVSYLETLPWFVTLYLHTIDIRVDEDPRQRLDLLERLSYVPPRAPAPTTLEPILRLPPMSRVTMRFQLERAFLLYTQHPPDAQRGWDLPPAVVTILPPSSPPITSGPGGQVVFALQGPPERVYAKTLLADLATPDFSMPYNVIIMSSTLVALLFGNVFNLMTRAFVIVNAQ</sequence>
<dbReference type="FunCoup" id="A0A165JWU0">
    <property type="interactions" value="305"/>
</dbReference>
<evidence type="ECO:0000313" key="4">
    <source>
        <dbReference type="Proteomes" id="UP000077266"/>
    </source>
</evidence>
<dbReference type="PANTHER" id="PTHR12959">
    <property type="entry name" value="GPI TRANSAMIDASE COMPONENT PIG-T-RELATED"/>
    <property type="match status" value="1"/>
</dbReference>
<keyword evidence="1" id="KW-0472">Membrane</keyword>
<proteinExistence type="predicted"/>
<name>A0A165JWU0_EXIGL</name>
<dbReference type="GO" id="GO:0042765">
    <property type="term" value="C:GPI-anchor transamidase complex"/>
    <property type="evidence" value="ECO:0007669"/>
    <property type="project" value="InterPro"/>
</dbReference>
<keyword evidence="1" id="KW-0812">Transmembrane</keyword>
<protein>
    <submittedName>
        <fullName evidence="3">Gpi16 subunit, GPI transamidase component</fullName>
    </submittedName>
</protein>
<dbReference type="AlphaFoldDB" id="A0A165JWU0"/>
<feature type="transmembrane region" description="Helical" evidence="1">
    <location>
        <begin position="475"/>
        <end position="495"/>
    </location>
</feature>
<accession>A0A165JWU0</accession>